<accession>A0ABV7AAL8</accession>
<evidence type="ECO:0000256" key="1">
    <source>
        <dbReference type="SAM" id="Phobius"/>
    </source>
</evidence>
<dbReference type="RefSeq" id="WP_390307993.1">
    <property type="nucleotide sequence ID" value="NZ_JBHRRZ010000040.1"/>
</dbReference>
<keyword evidence="3" id="KW-1185">Reference proteome</keyword>
<organism evidence="2 3">
    <name type="scientific">Virgibacillus sediminis</name>
    <dbReference type="NCBI Taxonomy" id="202260"/>
    <lineage>
        <taxon>Bacteria</taxon>
        <taxon>Bacillati</taxon>
        <taxon>Bacillota</taxon>
        <taxon>Bacilli</taxon>
        <taxon>Bacillales</taxon>
        <taxon>Bacillaceae</taxon>
        <taxon>Virgibacillus</taxon>
    </lineage>
</organism>
<dbReference type="EMBL" id="JBHRRZ010000040">
    <property type="protein sequence ID" value="MFC2950016.1"/>
    <property type="molecule type" value="Genomic_DNA"/>
</dbReference>
<name>A0ABV7AAL8_9BACI</name>
<dbReference type="Proteomes" id="UP001595387">
    <property type="component" value="Unassembled WGS sequence"/>
</dbReference>
<protein>
    <submittedName>
        <fullName evidence="2">Uncharacterized protein</fullName>
    </submittedName>
</protein>
<evidence type="ECO:0000313" key="3">
    <source>
        <dbReference type="Proteomes" id="UP001595387"/>
    </source>
</evidence>
<keyword evidence="1" id="KW-1133">Transmembrane helix</keyword>
<feature type="transmembrane region" description="Helical" evidence="1">
    <location>
        <begin position="7"/>
        <end position="29"/>
    </location>
</feature>
<keyword evidence="1" id="KW-0472">Membrane</keyword>
<proteinExistence type="predicted"/>
<gene>
    <name evidence="2" type="ORF">ACFODW_16975</name>
</gene>
<reference evidence="3" key="1">
    <citation type="journal article" date="2019" name="Int. J. Syst. Evol. Microbiol.">
        <title>The Global Catalogue of Microorganisms (GCM) 10K type strain sequencing project: providing services to taxonomists for standard genome sequencing and annotation.</title>
        <authorList>
            <consortium name="The Broad Institute Genomics Platform"/>
            <consortium name="The Broad Institute Genome Sequencing Center for Infectious Disease"/>
            <person name="Wu L."/>
            <person name="Ma J."/>
        </authorList>
    </citation>
    <scope>NUCLEOTIDE SEQUENCE [LARGE SCALE GENOMIC DNA]</scope>
    <source>
        <strain evidence="3">KCTC 13193</strain>
    </source>
</reference>
<sequence>MNIKVFLISFVSVYVLISLPAILGVGYVIDWVPEATLFQKFKGYVIDGVTDNFLIKIIISCIVGIVVSVAISMRQQSK</sequence>
<comment type="caution">
    <text evidence="2">The sequence shown here is derived from an EMBL/GenBank/DDBJ whole genome shotgun (WGS) entry which is preliminary data.</text>
</comment>
<feature type="transmembrane region" description="Helical" evidence="1">
    <location>
        <begin position="53"/>
        <end position="73"/>
    </location>
</feature>
<evidence type="ECO:0000313" key="2">
    <source>
        <dbReference type="EMBL" id="MFC2950016.1"/>
    </source>
</evidence>
<keyword evidence="1" id="KW-0812">Transmembrane</keyword>